<evidence type="ECO:0000256" key="4">
    <source>
        <dbReference type="ARBA" id="ARBA00022741"/>
    </source>
</evidence>
<keyword evidence="5 8" id="KW-0067">ATP-binding</keyword>
<dbReference type="Gene3D" id="3.30.470.20">
    <property type="entry name" value="ATP-grasp fold, B domain"/>
    <property type="match status" value="1"/>
</dbReference>
<organism evidence="11 12">
    <name type="scientific">Butyrivibrio hungatei</name>
    <dbReference type="NCBI Taxonomy" id="185008"/>
    <lineage>
        <taxon>Bacteria</taxon>
        <taxon>Bacillati</taxon>
        <taxon>Bacillota</taxon>
        <taxon>Clostridia</taxon>
        <taxon>Lachnospirales</taxon>
        <taxon>Lachnospiraceae</taxon>
        <taxon>Butyrivibrio</taxon>
    </lineage>
</organism>
<sequence>MAEMFSKILIANRGEVAVRVIRACKEMGIETVAVCSEADTDALHVEMADESYCIGGPLAKDSYLNIDAIITLAKEVGVKAIHPGYGMLSENPEFAKACENNGIVLIGPGAEVMEKMGEKERAREIAISSSVPVAPGSDILTDINDAENSAEKIGYPIILKARAGGGGKGIRVVREKNELSGAFSQVKKEAYNSFGDDGIFMEKYLENVKHVEVQILADRSGKVIVLGDRDCSVQRKNQKLIEECPAPVLSDETRIKMYEAAVRLASAVGYVTVGTIEFLVKNDDFYFMEMNTRLQVEHSVTEMVCGIDIVEWQIRTAAGIDIPFDQKDISNSRHAIECRICAEDSKNFRPSTGRVELLHIPGGVDVRFDSALYQNCEVTPFYDSMLGKLVVCSDTRDGAIRKMKCALSEFVLVGVENNREIHMRFMEDSKFLIGNYDTSICQKVLQAWN</sequence>
<feature type="domain" description="ATP-grasp" evidence="9">
    <location>
        <begin position="123"/>
        <end position="318"/>
    </location>
</feature>
<dbReference type="InterPro" id="IPR005481">
    <property type="entry name" value="BC-like_N"/>
</dbReference>
<evidence type="ECO:0000256" key="8">
    <source>
        <dbReference type="PROSITE-ProRule" id="PRU00409"/>
    </source>
</evidence>
<dbReference type="PROSITE" id="PS00867">
    <property type="entry name" value="CPSASE_2"/>
    <property type="match status" value="1"/>
</dbReference>
<evidence type="ECO:0000259" key="9">
    <source>
        <dbReference type="PROSITE" id="PS50975"/>
    </source>
</evidence>
<dbReference type="SMART" id="SM00878">
    <property type="entry name" value="Biotin_carb_C"/>
    <property type="match status" value="1"/>
</dbReference>
<feature type="domain" description="Biotin carboxylation" evidence="10">
    <location>
        <begin position="4"/>
        <end position="446"/>
    </location>
</feature>
<evidence type="ECO:0000313" key="12">
    <source>
        <dbReference type="Proteomes" id="UP000179284"/>
    </source>
</evidence>
<comment type="function">
    <text evidence="1">This protein is a component of the acetyl coenzyme A carboxylase complex; first, biotin carboxylase catalyzes the carboxylation of the carrier protein and then the transcarboxylase transfers the carboxyl group to form malonyl-CoA.</text>
</comment>
<evidence type="ECO:0000313" key="11">
    <source>
        <dbReference type="EMBL" id="AOZ94992.1"/>
    </source>
</evidence>
<proteinExistence type="predicted"/>
<dbReference type="EMBL" id="CP017830">
    <property type="protein sequence ID" value="AOZ94992.1"/>
    <property type="molecule type" value="Genomic_DNA"/>
</dbReference>
<dbReference type="SUPFAM" id="SSF52440">
    <property type="entry name" value="PreATP-grasp domain"/>
    <property type="match status" value="1"/>
</dbReference>
<dbReference type="FunFam" id="3.40.50.20:FF:000010">
    <property type="entry name" value="Propionyl-CoA carboxylase subunit alpha"/>
    <property type="match status" value="1"/>
</dbReference>
<keyword evidence="4 8" id="KW-0547">Nucleotide-binding</keyword>
<accession>A0A1D9NXM9</accession>
<dbReference type="SUPFAM" id="SSF51246">
    <property type="entry name" value="Rudiment single hybrid motif"/>
    <property type="match status" value="1"/>
</dbReference>
<dbReference type="InterPro" id="IPR011054">
    <property type="entry name" value="Rudment_hybrid_motif"/>
</dbReference>
<dbReference type="InterPro" id="IPR011761">
    <property type="entry name" value="ATP-grasp"/>
</dbReference>
<dbReference type="Pfam" id="PF02786">
    <property type="entry name" value="CPSase_L_D2"/>
    <property type="match status" value="1"/>
</dbReference>
<evidence type="ECO:0000256" key="7">
    <source>
        <dbReference type="ARBA" id="ARBA00048600"/>
    </source>
</evidence>
<dbReference type="GO" id="GO:0005524">
    <property type="term" value="F:ATP binding"/>
    <property type="evidence" value="ECO:0007669"/>
    <property type="project" value="UniProtKB-UniRule"/>
</dbReference>
<dbReference type="InterPro" id="IPR016185">
    <property type="entry name" value="PreATP-grasp_dom_sf"/>
</dbReference>
<dbReference type="AlphaFoldDB" id="A0A1D9NXM9"/>
<comment type="catalytic activity">
    <reaction evidence="7">
        <text>N(6)-biotinyl-L-lysyl-[protein] + hydrogencarbonate + ATP = N(6)-carboxybiotinyl-L-lysyl-[protein] + ADP + phosphate + H(+)</text>
        <dbReference type="Rhea" id="RHEA:13501"/>
        <dbReference type="Rhea" id="RHEA-COMP:10505"/>
        <dbReference type="Rhea" id="RHEA-COMP:10506"/>
        <dbReference type="ChEBI" id="CHEBI:15378"/>
        <dbReference type="ChEBI" id="CHEBI:17544"/>
        <dbReference type="ChEBI" id="CHEBI:30616"/>
        <dbReference type="ChEBI" id="CHEBI:43474"/>
        <dbReference type="ChEBI" id="CHEBI:83144"/>
        <dbReference type="ChEBI" id="CHEBI:83145"/>
        <dbReference type="ChEBI" id="CHEBI:456216"/>
        <dbReference type="EC" id="6.3.4.14"/>
    </reaction>
</comment>
<keyword evidence="12" id="KW-1185">Reference proteome</keyword>
<reference evidence="12" key="1">
    <citation type="submission" date="2016-10" db="EMBL/GenBank/DDBJ databases">
        <title>The complete genome sequence of the rumen bacterium Butyrivibrio hungatei MB2003.</title>
        <authorList>
            <person name="Palevich N."/>
            <person name="Kelly W.J."/>
            <person name="Leahy S.C."/>
            <person name="Altermann E."/>
            <person name="Rakonjac J."/>
            <person name="Attwood G.T."/>
        </authorList>
    </citation>
    <scope>NUCLEOTIDE SEQUENCE [LARGE SCALE GENOMIC DNA]</scope>
    <source>
        <strain evidence="12">MB2003</strain>
    </source>
</reference>
<dbReference type="PANTHER" id="PTHR48095">
    <property type="entry name" value="PYRUVATE CARBOXYLASE SUBUNIT A"/>
    <property type="match status" value="1"/>
</dbReference>
<gene>
    <name evidence="11" type="ORF">bhn_III044</name>
</gene>
<evidence type="ECO:0000259" key="10">
    <source>
        <dbReference type="PROSITE" id="PS50979"/>
    </source>
</evidence>
<keyword evidence="3" id="KW-0436">Ligase</keyword>
<dbReference type="Pfam" id="PF00289">
    <property type="entry name" value="Biotin_carb_N"/>
    <property type="match status" value="1"/>
</dbReference>
<dbReference type="KEGG" id="bhu:bhn_III044"/>
<dbReference type="PROSITE" id="PS50979">
    <property type="entry name" value="BC"/>
    <property type="match status" value="1"/>
</dbReference>
<dbReference type="GO" id="GO:0004075">
    <property type="term" value="F:biotin carboxylase activity"/>
    <property type="evidence" value="ECO:0007669"/>
    <property type="project" value="UniProtKB-EC"/>
</dbReference>
<dbReference type="Pfam" id="PF02785">
    <property type="entry name" value="Biotin_carb_C"/>
    <property type="match status" value="1"/>
</dbReference>
<dbReference type="InterPro" id="IPR051602">
    <property type="entry name" value="ACC_Biotin_Carboxylase"/>
</dbReference>
<dbReference type="PROSITE" id="PS50975">
    <property type="entry name" value="ATP_GRASP"/>
    <property type="match status" value="1"/>
</dbReference>
<dbReference type="FunFam" id="3.30.1490.20:FF:000003">
    <property type="entry name" value="acetyl-CoA carboxylase isoform X1"/>
    <property type="match status" value="1"/>
</dbReference>
<dbReference type="EC" id="6.3.4.14" evidence="2"/>
<dbReference type="InterPro" id="IPR005479">
    <property type="entry name" value="CPAse_ATP-bd"/>
</dbReference>
<dbReference type="SUPFAM" id="SSF56059">
    <property type="entry name" value="Glutathione synthetase ATP-binding domain-like"/>
    <property type="match status" value="1"/>
</dbReference>
<evidence type="ECO:0000256" key="1">
    <source>
        <dbReference type="ARBA" id="ARBA00003761"/>
    </source>
</evidence>
<evidence type="ECO:0000256" key="6">
    <source>
        <dbReference type="ARBA" id="ARBA00023267"/>
    </source>
</evidence>
<dbReference type="NCBIfam" id="NF006367">
    <property type="entry name" value="PRK08591.1"/>
    <property type="match status" value="1"/>
</dbReference>
<dbReference type="Proteomes" id="UP000179284">
    <property type="component" value="Chromosome II"/>
</dbReference>
<evidence type="ECO:0000256" key="5">
    <source>
        <dbReference type="ARBA" id="ARBA00022840"/>
    </source>
</evidence>
<evidence type="ECO:0000256" key="2">
    <source>
        <dbReference type="ARBA" id="ARBA00013263"/>
    </source>
</evidence>
<dbReference type="GO" id="GO:0046872">
    <property type="term" value="F:metal ion binding"/>
    <property type="evidence" value="ECO:0007669"/>
    <property type="project" value="InterPro"/>
</dbReference>
<protein>
    <recommendedName>
        <fullName evidence="2">biotin carboxylase</fullName>
        <ecNumber evidence="2">6.3.4.14</ecNumber>
    </recommendedName>
</protein>
<keyword evidence="6" id="KW-0092">Biotin</keyword>
<dbReference type="InterPro" id="IPR011764">
    <property type="entry name" value="Biotin_carboxylation_dom"/>
</dbReference>
<dbReference type="InterPro" id="IPR005482">
    <property type="entry name" value="Biotin_COase_C"/>
</dbReference>
<name>A0A1D9NXM9_9FIRM</name>
<dbReference type="PANTHER" id="PTHR48095:SF2">
    <property type="entry name" value="BIOTIN CARBOXYLASE, CHLOROPLASTIC"/>
    <property type="match status" value="1"/>
</dbReference>
<evidence type="ECO:0000256" key="3">
    <source>
        <dbReference type="ARBA" id="ARBA00022598"/>
    </source>
</evidence>